<name>A0A5J9UBD0_9POAL</name>
<protein>
    <submittedName>
        <fullName evidence="1">Uncharacterized protein</fullName>
    </submittedName>
</protein>
<dbReference type="Proteomes" id="UP000324897">
    <property type="component" value="Unassembled WGS sequence"/>
</dbReference>
<gene>
    <name evidence="1" type="ORF">EJB05_30660</name>
</gene>
<proteinExistence type="predicted"/>
<dbReference type="Gramene" id="TVU21049">
    <property type="protein sequence ID" value="TVU21049"/>
    <property type="gene ID" value="EJB05_30660"/>
</dbReference>
<feature type="non-terminal residue" evidence="1">
    <location>
        <position position="1"/>
    </location>
</feature>
<sequence length="71" mass="8181">MKSIDVSQAVKGAVLWTLQTAKSIERYTFAKTSWAWKGDNGTITKLILPWHISMRLFEMKSTLAFCLDDHY</sequence>
<reference evidence="1 2" key="1">
    <citation type="journal article" date="2019" name="Sci. Rep.">
        <title>A high-quality genome of Eragrostis curvula grass provides insights into Poaceae evolution and supports new strategies to enhance forage quality.</title>
        <authorList>
            <person name="Carballo J."/>
            <person name="Santos B.A.C.M."/>
            <person name="Zappacosta D."/>
            <person name="Garbus I."/>
            <person name="Selva J.P."/>
            <person name="Gallo C.A."/>
            <person name="Diaz A."/>
            <person name="Albertini E."/>
            <person name="Caccamo M."/>
            <person name="Echenique V."/>
        </authorList>
    </citation>
    <scope>NUCLEOTIDE SEQUENCE [LARGE SCALE GENOMIC DNA]</scope>
    <source>
        <strain evidence="2">cv. Victoria</strain>
        <tissue evidence="1">Leaf</tissue>
    </source>
</reference>
<organism evidence="1 2">
    <name type="scientific">Eragrostis curvula</name>
    <name type="common">weeping love grass</name>
    <dbReference type="NCBI Taxonomy" id="38414"/>
    <lineage>
        <taxon>Eukaryota</taxon>
        <taxon>Viridiplantae</taxon>
        <taxon>Streptophyta</taxon>
        <taxon>Embryophyta</taxon>
        <taxon>Tracheophyta</taxon>
        <taxon>Spermatophyta</taxon>
        <taxon>Magnoliopsida</taxon>
        <taxon>Liliopsida</taxon>
        <taxon>Poales</taxon>
        <taxon>Poaceae</taxon>
        <taxon>PACMAD clade</taxon>
        <taxon>Chloridoideae</taxon>
        <taxon>Eragrostideae</taxon>
        <taxon>Eragrostidinae</taxon>
        <taxon>Eragrostis</taxon>
    </lineage>
</organism>
<dbReference type="EMBL" id="RWGY01000026">
    <property type="protein sequence ID" value="TVU21049.1"/>
    <property type="molecule type" value="Genomic_DNA"/>
</dbReference>
<comment type="caution">
    <text evidence="1">The sequence shown here is derived from an EMBL/GenBank/DDBJ whole genome shotgun (WGS) entry which is preliminary data.</text>
</comment>
<dbReference type="AlphaFoldDB" id="A0A5J9UBD0"/>
<accession>A0A5J9UBD0</accession>
<evidence type="ECO:0000313" key="2">
    <source>
        <dbReference type="Proteomes" id="UP000324897"/>
    </source>
</evidence>
<keyword evidence="2" id="KW-1185">Reference proteome</keyword>
<evidence type="ECO:0000313" key="1">
    <source>
        <dbReference type="EMBL" id="TVU21049.1"/>
    </source>
</evidence>